<dbReference type="NCBIfam" id="TIGR04213">
    <property type="entry name" value="PGF_pre_PGF"/>
    <property type="match status" value="1"/>
</dbReference>
<sequence>ILETVSSQKTSDLLSIVSAVQAGTVMEHLTTSSLTGVIKLMPERKMIYRLPVMSAERFFLVPASVMLEALPSVPAEAITKEVTPTSVGKKPEVVLSTQGSSIYQQTSVDEDSWSTIISSPHPLDQVLAKFDTDIDEVIITIQEEDGTTIGLPLDQGEILYSAFSISLDGDIASNMTLGHVSFYVEKTWLDSRNIHKWSIRIKRYDESIGKWVDHTAKRIGEDDTKVYYTVAL</sequence>
<accession>A0A383E860</accession>
<dbReference type="InterPro" id="IPR026453">
    <property type="entry name" value="PGF_pre_PGF"/>
</dbReference>
<feature type="non-terminal residue" evidence="1">
    <location>
        <position position="1"/>
    </location>
</feature>
<feature type="non-terminal residue" evidence="1">
    <location>
        <position position="232"/>
    </location>
</feature>
<organism evidence="1">
    <name type="scientific">marine metagenome</name>
    <dbReference type="NCBI Taxonomy" id="408172"/>
    <lineage>
        <taxon>unclassified sequences</taxon>
        <taxon>metagenomes</taxon>
        <taxon>ecological metagenomes</taxon>
    </lineage>
</organism>
<evidence type="ECO:0000313" key="1">
    <source>
        <dbReference type="EMBL" id="SVE52610.1"/>
    </source>
</evidence>
<name>A0A383E860_9ZZZZ</name>
<reference evidence="1" key="1">
    <citation type="submission" date="2018-05" db="EMBL/GenBank/DDBJ databases">
        <authorList>
            <person name="Lanie J.A."/>
            <person name="Ng W.-L."/>
            <person name="Kazmierczak K.M."/>
            <person name="Andrzejewski T.M."/>
            <person name="Davidsen T.M."/>
            <person name="Wayne K.J."/>
            <person name="Tettelin H."/>
            <person name="Glass J.I."/>
            <person name="Rusch D."/>
            <person name="Podicherti R."/>
            <person name="Tsui H.-C.T."/>
            <person name="Winkler M.E."/>
        </authorList>
    </citation>
    <scope>NUCLEOTIDE SEQUENCE</scope>
</reference>
<dbReference type="EMBL" id="UINC01223417">
    <property type="protein sequence ID" value="SVE52610.1"/>
    <property type="molecule type" value="Genomic_DNA"/>
</dbReference>
<protein>
    <submittedName>
        <fullName evidence="1">Uncharacterized protein</fullName>
    </submittedName>
</protein>
<gene>
    <name evidence="1" type="ORF">METZ01_LOCUS505464</name>
</gene>
<proteinExistence type="predicted"/>
<dbReference type="AlphaFoldDB" id="A0A383E860"/>